<evidence type="ECO:0008006" key="4">
    <source>
        <dbReference type="Google" id="ProtNLM"/>
    </source>
</evidence>
<feature type="region of interest" description="Disordered" evidence="1">
    <location>
        <begin position="105"/>
        <end position="133"/>
    </location>
</feature>
<evidence type="ECO:0000256" key="1">
    <source>
        <dbReference type="SAM" id="MobiDB-lite"/>
    </source>
</evidence>
<feature type="region of interest" description="Disordered" evidence="1">
    <location>
        <begin position="71"/>
        <end position="91"/>
    </location>
</feature>
<dbReference type="EMBL" id="ML978156">
    <property type="protein sequence ID" value="KAF2035853.1"/>
    <property type="molecule type" value="Genomic_DNA"/>
</dbReference>
<gene>
    <name evidence="2" type="ORF">EK21DRAFT_53127</name>
</gene>
<feature type="compositionally biased region" description="Basic and acidic residues" evidence="1">
    <location>
        <begin position="76"/>
        <end position="91"/>
    </location>
</feature>
<feature type="compositionally biased region" description="Polar residues" evidence="1">
    <location>
        <begin position="464"/>
        <end position="487"/>
    </location>
</feature>
<feature type="compositionally biased region" description="Low complexity" evidence="1">
    <location>
        <begin position="162"/>
        <end position="175"/>
    </location>
</feature>
<feature type="compositionally biased region" description="Polar residues" evidence="1">
    <location>
        <begin position="176"/>
        <end position="185"/>
    </location>
</feature>
<keyword evidence="3" id="KW-1185">Reference proteome</keyword>
<dbReference type="Proteomes" id="UP000799777">
    <property type="component" value="Unassembled WGS sequence"/>
</dbReference>
<evidence type="ECO:0000313" key="2">
    <source>
        <dbReference type="EMBL" id="KAF2035853.1"/>
    </source>
</evidence>
<protein>
    <recommendedName>
        <fullName evidence="4">RING-type domain-containing protein</fullName>
    </recommendedName>
</protein>
<comment type="caution">
    <text evidence="2">The sequence shown here is derived from an EMBL/GenBank/DDBJ whole genome shotgun (WGS) entry which is preliminary data.</text>
</comment>
<feature type="compositionally biased region" description="Low complexity" evidence="1">
    <location>
        <begin position="186"/>
        <end position="196"/>
    </location>
</feature>
<organism evidence="2 3">
    <name type="scientific">Setomelanomma holmii</name>
    <dbReference type="NCBI Taxonomy" id="210430"/>
    <lineage>
        <taxon>Eukaryota</taxon>
        <taxon>Fungi</taxon>
        <taxon>Dikarya</taxon>
        <taxon>Ascomycota</taxon>
        <taxon>Pezizomycotina</taxon>
        <taxon>Dothideomycetes</taxon>
        <taxon>Pleosporomycetidae</taxon>
        <taxon>Pleosporales</taxon>
        <taxon>Pleosporineae</taxon>
        <taxon>Phaeosphaeriaceae</taxon>
        <taxon>Setomelanomma</taxon>
    </lineage>
</organism>
<name>A0A9P4LRZ1_9PLEO</name>
<proteinExistence type="predicted"/>
<feature type="region of interest" description="Disordered" evidence="1">
    <location>
        <begin position="429"/>
        <end position="516"/>
    </location>
</feature>
<feature type="compositionally biased region" description="Pro residues" evidence="1">
    <location>
        <begin position="429"/>
        <end position="441"/>
    </location>
</feature>
<feature type="compositionally biased region" description="Low complexity" evidence="1">
    <location>
        <begin position="505"/>
        <end position="516"/>
    </location>
</feature>
<sequence length="600" mass="67319">MPAVAQIPNEHDVHPLLRHPRPIKRDTAKAQRMLGLIADSEENSTGLHRERSKTTKWLERPLYAHLDVSDMESDREEAKEQNVEVAAKPDDGKNVDLLERWNKPVRPTSFSSEDAAQIQVEPKTKLDTSFNKRRPEPLASLRPISYHSQHHLSPEWTVSPATMTPTTQRQRPTSMLPTSPNVQRNSFSSTSSSSSFPQVVHPQTWPAPGLQRQPNCRTERPVSYQPPSTTSEHDNYLSMSSPETDRRPRPTSFATFQQRDRRHSKIASSRGLRNNSYPNYSRPISGIAPKAVPGESIEHDAIYNRFDDNEVGPPSPSLPIRAAFDAFEISNSKGKDEKKPKHRWSTIPHTLKKLAVRRISGATQEQKLEMDVKNLRRMNLTEQNLASYESEVGHVPISSHSTPGLKTLPTPTYSPMDIKHPVLDASLPPPFAPWADAPPSPALSQEKHRGSESSLSPTRKRAQSRLSIENVVQSRPESMHSRNSSFGFPSPVRHIPPPSMAANFPTSPRSGSRRGTPSLERTCIICKTTKEPTAFVSRRIAANCWHEPATCFQCLQAHIEKCVTTVGWERCTCPECGELMTYDDMGALADDENSPIRWES</sequence>
<dbReference type="AlphaFoldDB" id="A0A9P4LRZ1"/>
<evidence type="ECO:0000313" key="3">
    <source>
        <dbReference type="Proteomes" id="UP000799777"/>
    </source>
</evidence>
<reference evidence="2" key="1">
    <citation type="journal article" date="2020" name="Stud. Mycol.">
        <title>101 Dothideomycetes genomes: a test case for predicting lifestyles and emergence of pathogens.</title>
        <authorList>
            <person name="Haridas S."/>
            <person name="Albert R."/>
            <person name="Binder M."/>
            <person name="Bloem J."/>
            <person name="Labutti K."/>
            <person name="Salamov A."/>
            <person name="Andreopoulos B."/>
            <person name="Baker S."/>
            <person name="Barry K."/>
            <person name="Bills G."/>
            <person name="Bluhm B."/>
            <person name="Cannon C."/>
            <person name="Castanera R."/>
            <person name="Culley D."/>
            <person name="Daum C."/>
            <person name="Ezra D."/>
            <person name="Gonzalez J."/>
            <person name="Henrissat B."/>
            <person name="Kuo A."/>
            <person name="Liang C."/>
            <person name="Lipzen A."/>
            <person name="Lutzoni F."/>
            <person name="Magnuson J."/>
            <person name="Mondo S."/>
            <person name="Nolan M."/>
            <person name="Ohm R."/>
            <person name="Pangilinan J."/>
            <person name="Park H.-J."/>
            <person name="Ramirez L."/>
            <person name="Alfaro M."/>
            <person name="Sun H."/>
            <person name="Tritt A."/>
            <person name="Yoshinaga Y."/>
            <person name="Zwiers L.-H."/>
            <person name="Turgeon B."/>
            <person name="Goodwin S."/>
            <person name="Spatafora J."/>
            <person name="Crous P."/>
            <person name="Grigoriev I."/>
        </authorList>
    </citation>
    <scope>NUCLEOTIDE SEQUENCE</scope>
    <source>
        <strain evidence="2">CBS 110217</strain>
    </source>
</reference>
<accession>A0A9P4LRZ1</accession>
<dbReference type="OrthoDB" id="3767399at2759"/>
<feature type="region of interest" description="Disordered" evidence="1">
    <location>
        <begin position="152"/>
        <end position="280"/>
    </location>
</feature>